<keyword evidence="2" id="KW-1185">Reference proteome</keyword>
<name>K9VX30_9CYAN</name>
<dbReference type="Proteomes" id="UP000010472">
    <property type="component" value="Chromosome"/>
</dbReference>
<dbReference type="HOGENOM" id="CLU_2789769_0_0_3"/>
<proteinExistence type="predicted"/>
<evidence type="ECO:0000313" key="2">
    <source>
        <dbReference type="Proteomes" id="UP000010472"/>
    </source>
</evidence>
<sequence length="61" mass="6614">MITQNFVILFKEIVPGFGAKQSGDCSVNLGCGCKKPGTELHCEECPYLEACLSRSKFKASV</sequence>
<dbReference type="KEGG" id="cep:Cri9333_1140"/>
<accession>K9VX30</accession>
<dbReference type="EMBL" id="CP003620">
    <property type="protein sequence ID" value="AFZ12047.1"/>
    <property type="molecule type" value="Genomic_DNA"/>
</dbReference>
<dbReference type="OrthoDB" id="488913at2"/>
<organism evidence="1 2">
    <name type="scientific">Crinalium epipsammum PCC 9333</name>
    <dbReference type="NCBI Taxonomy" id="1173022"/>
    <lineage>
        <taxon>Bacteria</taxon>
        <taxon>Bacillati</taxon>
        <taxon>Cyanobacteriota</taxon>
        <taxon>Cyanophyceae</taxon>
        <taxon>Gomontiellales</taxon>
        <taxon>Gomontiellaceae</taxon>
        <taxon>Crinalium</taxon>
    </lineage>
</organism>
<dbReference type="AlphaFoldDB" id="K9VX30"/>
<reference evidence="1 2" key="1">
    <citation type="submission" date="2012-06" db="EMBL/GenBank/DDBJ databases">
        <title>Finished chromosome of genome of Crinalium epipsammum PCC 9333.</title>
        <authorList>
            <consortium name="US DOE Joint Genome Institute"/>
            <person name="Gugger M."/>
            <person name="Coursin T."/>
            <person name="Rippka R."/>
            <person name="Tandeau De Marsac N."/>
            <person name="Huntemann M."/>
            <person name="Wei C.-L."/>
            <person name="Han J."/>
            <person name="Detter J.C."/>
            <person name="Han C."/>
            <person name="Tapia R."/>
            <person name="Davenport K."/>
            <person name="Daligault H."/>
            <person name="Erkkila T."/>
            <person name="Gu W."/>
            <person name="Munk A.C.C."/>
            <person name="Teshima H."/>
            <person name="Xu Y."/>
            <person name="Chain P."/>
            <person name="Chen A."/>
            <person name="Krypides N."/>
            <person name="Mavromatis K."/>
            <person name="Markowitz V."/>
            <person name="Szeto E."/>
            <person name="Ivanova N."/>
            <person name="Mikhailova N."/>
            <person name="Ovchinnikova G."/>
            <person name="Pagani I."/>
            <person name="Pati A."/>
            <person name="Goodwin L."/>
            <person name="Peters L."/>
            <person name="Pitluck S."/>
            <person name="Woyke T."/>
            <person name="Kerfeld C."/>
        </authorList>
    </citation>
    <scope>NUCLEOTIDE SEQUENCE [LARGE SCALE GENOMIC DNA]</scope>
    <source>
        <strain evidence="1 2">PCC 9333</strain>
    </source>
</reference>
<evidence type="ECO:0000313" key="1">
    <source>
        <dbReference type="EMBL" id="AFZ12047.1"/>
    </source>
</evidence>
<dbReference type="RefSeq" id="WP_015202169.1">
    <property type="nucleotide sequence ID" value="NC_019753.1"/>
</dbReference>
<gene>
    <name evidence="1" type="ORF">Cri9333_1140</name>
</gene>
<protein>
    <submittedName>
        <fullName evidence="1">Uncharacterized protein</fullName>
    </submittedName>
</protein>